<feature type="transmembrane region" description="Helical" evidence="1">
    <location>
        <begin position="7"/>
        <end position="33"/>
    </location>
</feature>
<dbReference type="EMBL" id="CP007264">
    <property type="protein sequence ID" value="AHL23038.1"/>
    <property type="molecule type" value="Genomic_DNA"/>
</dbReference>
<accession>W8NUS3</accession>
<evidence type="ECO:0000256" key="1">
    <source>
        <dbReference type="SAM" id="Phobius"/>
    </source>
</evidence>
<keyword evidence="1" id="KW-0812">Transmembrane</keyword>
<dbReference type="HOGENOM" id="CLU_2420210_0_0_2"/>
<dbReference type="Proteomes" id="UP000019434">
    <property type="component" value="Chromosome"/>
</dbReference>
<proteinExistence type="predicted"/>
<sequence>MDDDRKVFLNYLAFTVPHVTVFAGAVFGILVLLGIKTSLALGIFALLYGVMLLAIALVAREHFSDLGLYRLYLAFSAFLVATGLFLLYRALVHS</sequence>
<keyword evidence="3" id="KW-1185">Reference proteome</keyword>
<protein>
    <submittedName>
        <fullName evidence="2">Uncharacterized protein</fullName>
    </submittedName>
</protein>
<dbReference type="KEGG" id="tnu:BD01_1427"/>
<gene>
    <name evidence="2" type="ORF">BD01_1427</name>
</gene>
<dbReference type="AlphaFoldDB" id="W8NUS3"/>
<keyword evidence="1" id="KW-0472">Membrane</keyword>
<dbReference type="STRING" id="195522.BD01_1427"/>
<reference evidence="2 3" key="1">
    <citation type="submission" date="2014-02" db="EMBL/GenBank/DDBJ databases">
        <title>Genome Sequence of an Hyperthermophilic Archaeon, Thermococcus nautili 30-1, producing viral vesicles.</title>
        <authorList>
            <person name="Oberto J."/>
            <person name="Gaudin M."/>
            <person name="Cossu M."/>
            <person name="Gorlas A."/>
            <person name="Slesarev A."/>
            <person name="Marguet E."/>
            <person name="Forterre P."/>
        </authorList>
    </citation>
    <scope>NUCLEOTIDE SEQUENCE [LARGE SCALE GENOMIC DNA]</scope>
    <source>
        <strain evidence="2 3">30-1</strain>
    </source>
</reference>
<dbReference type="eggNOG" id="arCOG05858">
    <property type="taxonomic scope" value="Archaea"/>
</dbReference>
<organism evidence="2 3">
    <name type="scientific">Thermococcus nautili</name>
    <dbReference type="NCBI Taxonomy" id="195522"/>
    <lineage>
        <taxon>Archaea</taxon>
        <taxon>Methanobacteriati</taxon>
        <taxon>Methanobacteriota</taxon>
        <taxon>Thermococci</taxon>
        <taxon>Thermococcales</taxon>
        <taxon>Thermococcaceae</taxon>
        <taxon>Thermococcus</taxon>
    </lineage>
</organism>
<keyword evidence="1" id="KW-1133">Transmembrane helix</keyword>
<feature type="transmembrane region" description="Helical" evidence="1">
    <location>
        <begin position="71"/>
        <end position="91"/>
    </location>
</feature>
<feature type="transmembrane region" description="Helical" evidence="1">
    <location>
        <begin position="39"/>
        <end position="59"/>
    </location>
</feature>
<evidence type="ECO:0000313" key="2">
    <source>
        <dbReference type="EMBL" id="AHL23038.1"/>
    </source>
</evidence>
<evidence type="ECO:0000313" key="3">
    <source>
        <dbReference type="Proteomes" id="UP000019434"/>
    </source>
</evidence>
<dbReference type="OrthoDB" id="86035at2157"/>
<name>W8NUS3_9EURY</name>